<evidence type="ECO:0000313" key="3">
    <source>
        <dbReference type="Proteomes" id="UP000198373"/>
    </source>
</evidence>
<keyword evidence="1" id="KW-0732">Signal</keyword>
<dbReference type="Proteomes" id="UP000198373">
    <property type="component" value="Unassembled WGS sequence"/>
</dbReference>
<dbReference type="RefSeq" id="WP_089306765.1">
    <property type="nucleotide sequence ID" value="NZ_FZOO01000009.1"/>
</dbReference>
<sequence length="109" mass="11203">MTGRRSWALLAAALALASCGGEPLDATSTEACGAVSAWAVSGRPADQRDALVARLGELVGRSGSDVLTDPYRRFRDTVASDELDDAAVAEAGGAFLRACSDHGWEPPAA</sequence>
<evidence type="ECO:0000313" key="2">
    <source>
        <dbReference type="EMBL" id="SNS84884.1"/>
    </source>
</evidence>
<dbReference type="PROSITE" id="PS51257">
    <property type="entry name" value="PROKAR_LIPOPROTEIN"/>
    <property type="match status" value="1"/>
</dbReference>
<dbReference type="EMBL" id="FZOO01000009">
    <property type="protein sequence ID" value="SNS84884.1"/>
    <property type="molecule type" value="Genomic_DNA"/>
</dbReference>
<dbReference type="AlphaFoldDB" id="A0A239HXE0"/>
<evidence type="ECO:0008006" key="4">
    <source>
        <dbReference type="Google" id="ProtNLM"/>
    </source>
</evidence>
<name>A0A239HXE0_9ACTN</name>
<dbReference type="OrthoDB" id="5190460at2"/>
<feature type="signal peptide" evidence="1">
    <location>
        <begin position="1"/>
        <end position="20"/>
    </location>
</feature>
<feature type="chain" id="PRO_5039146920" description="Lipoprotein" evidence="1">
    <location>
        <begin position="21"/>
        <end position="109"/>
    </location>
</feature>
<keyword evidence="3" id="KW-1185">Reference proteome</keyword>
<evidence type="ECO:0000256" key="1">
    <source>
        <dbReference type="SAM" id="SignalP"/>
    </source>
</evidence>
<organism evidence="2 3">
    <name type="scientific">Geodermatophilus pulveris</name>
    <dbReference type="NCBI Taxonomy" id="1564159"/>
    <lineage>
        <taxon>Bacteria</taxon>
        <taxon>Bacillati</taxon>
        <taxon>Actinomycetota</taxon>
        <taxon>Actinomycetes</taxon>
        <taxon>Geodermatophilales</taxon>
        <taxon>Geodermatophilaceae</taxon>
        <taxon>Geodermatophilus</taxon>
    </lineage>
</organism>
<gene>
    <name evidence="2" type="ORF">SAMN06893096_10945</name>
</gene>
<reference evidence="3" key="1">
    <citation type="submission" date="2017-06" db="EMBL/GenBank/DDBJ databases">
        <authorList>
            <person name="Varghese N."/>
            <person name="Submissions S."/>
        </authorList>
    </citation>
    <scope>NUCLEOTIDE SEQUENCE [LARGE SCALE GENOMIC DNA]</scope>
    <source>
        <strain evidence="3">DSM 46839</strain>
    </source>
</reference>
<proteinExistence type="predicted"/>
<protein>
    <recommendedName>
        <fullName evidence="4">Lipoprotein</fullName>
    </recommendedName>
</protein>
<accession>A0A239HXE0</accession>